<comment type="caution">
    <text evidence="1">The sequence shown here is derived from an EMBL/GenBank/DDBJ whole genome shotgun (WGS) entry which is preliminary data.</text>
</comment>
<accession>A0A9X4AG67</accession>
<evidence type="ECO:0000313" key="2">
    <source>
        <dbReference type="Proteomes" id="UP001145069"/>
    </source>
</evidence>
<organism evidence="1 2">
    <name type="scientific">Aquibacillus salsiterrae</name>
    <dbReference type="NCBI Taxonomy" id="2950439"/>
    <lineage>
        <taxon>Bacteria</taxon>
        <taxon>Bacillati</taxon>
        <taxon>Bacillota</taxon>
        <taxon>Bacilli</taxon>
        <taxon>Bacillales</taxon>
        <taxon>Bacillaceae</taxon>
        <taxon>Aquibacillus</taxon>
    </lineage>
</organism>
<reference evidence="1" key="1">
    <citation type="submission" date="2022-06" db="EMBL/GenBank/DDBJ databases">
        <title>Aquibacillus sp. a new bacterium isolated from soil saline samples.</title>
        <authorList>
            <person name="Galisteo C."/>
            <person name="De La Haba R."/>
            <person name="Sanchez-Porro C."/>
            <person name="Ventosa A."/>
        </authorList>
    </citation>
    <scope>NUCLEOTIDE SEQUENCE</scope>
    <source>
        <strain evidence="1">3ASR75-54</strain>
    </source>
</reference>
<keyword evidence="2" id="KW-1185">Reference proteome</keyword>
<name>A0A9X4AG67_9BACI</name>
<dbReference type="RefSeq" id="WP_272447699.1">
    <property type="nucleotide sequence ID" value="NZ_JAMQKC010000036.1"/>
</dbReference>
<proteinExistence type="predicted"/>
<dbReference type="EMBL" id="JAMQKC010000036">
    <property type="protein sequence ID" value="MDC3418631.1"/>
    <property type="molecule type" value="Genomic_DNA"/>
</dbReference>
<protein>
    <submittedName>
        <fullName evidence="1">Uncharacterized protein</fullName>
    </submittedName>
</protein>
<gene>
    <name evidence="1" type="ORF">NC799_17375</name>
</gene>
<dbReference type="AlphaFoldDB" id="A0A9X4AG67"/>
<dbReference type="Proteomes" id="UP001145069">
    <property type="component" value="Unassembled WGS sequence"/>
</dbReference>
<sequence>MARRNNGWNDQDFGKMFGGFDLNPQQIAVVTAILVNALEVHSVLVDRDQTVQIVLNGSFRKKTERDELIEKVSGMSVGDLFDSLLNR</sequence>
<evidence type="ECO:0000313" key="1">
    <source>
        <dbReference type="EMBL" id="MDC3418631.1"/>
    </source>
</evidence>